<dbReference type="PROSITE" id="PS51123">
    <property type="entry name" value="OMPA_2"/>
    <property type="match status" value="1"/>
</dbReference>
<name>A0A9X3DYW1_9HYPH</name>
<gene>
    <name evidence="8" type="ORF">OSH07_03085</name>
</gene>
<feature type="coiled-coil region" evidence="5">
    <location>
        <begin position="51"/>
        <end position="85"/>
    </location>
</feature>
<dbReference type="PRINTS" id="PR01021">
    <property type="entry name" value="OMPADOMAIN"/>
</dbReference>
<dbReference type="PANTHER" id="PTHR30329:SF21">
    <property type="entry name" value="LIPOPROTEIN YIAD-RELATED"/>
    <property type="match status" value="1"/>
</dbReference>
<evidence type="ECO:0000256" key="2">
    <source>
        <dbReference type="ARBA" id="ARBA00023136"/>
    </source>
</evidence>
<evidence type="ECO:0000313" key="9">
    <source>
        <dbReference type="Proteomes" id="UP001144805"/>
    </source>
</evidence>
<dbReference type="InterPro" id="IPR050330">
    <property type="entry name" value="Bact_OuterMem_StrucFunc"/>
</dbReference>
<evidence type="ECO:0000313" key="8">
    <source>
        <dbReference type="EMBL" id="MCX5568169.1"/>
    </source>
</evidence>
<dbReference type="InterPro" id="IPR006664">
    <property type="entry name" value="OMP_bac"/>
</dbReference>
<evidence type="ECO:0000256" key="5">
    <source>
        <dbReference type="SAM" id="Coils"/>
    </source>
</evidence>
<dbReference type="Gene3D" id="3.30.1330.60">
    <property type="entry name" value="OmpA-like domain"/>
    <property type="match status" value="1"/>
</dbReference>
<dbReference type="GO" id="GO:0009279">
    <property type="term" value="C:cell outer membrane"/>
    <property type="evidence" value="ECO:0007669"/>
    <property type="project" value="UniProtKB-SubCell"/>
</dbReference>
<protein>
    <submittedName>
        <fullName evidence="8">OmpA family protein</fullName>
    </submittedName>
</protein>
<feature type="transmembrane region" description="Helical" evidence="6">
    <location>
        <begin position="21"/>
        <end position="40"/>
    </location>
</feature>
<evidence type="ECO:0000256" key="3">
    <source>
        <dbReference type="ARBA" id="ARBA00023237"/>
    </source>
</evidence>
<dbReference type="SUPFAM" id="SSF103088">
    <property type="entry name" value="OmpA-like"/>
    <property type="match status" value="1"/>
</dbReference>
<proteinExistence type="predicted"/>
<evidence type="ECO:0000256" key="6">
    <source>
        <dbReference type="SAM" id="Phobius"/>
    </source>
</evidence>
<dbReference type="PANTHER" id="PTHR30329">
    <property type="entry name" value="STATOR ELEMENT OF FLAGELLAR MOTOR COMPLEX"/>
    <property type="match status" value="1"/>
</dbReference>
<dbReference type="InterPro" id="IPR006665">
    <property type="entry name" value="OmpA-like"/>
</dbReference>
<keyword evidence="2 4" id="KW-0472">Membrane</keyword>
<keyword evidence="6" id="KW-1133">Transmembrane helix</keyword>
<comment type="subcellular location">
    <subcellularLocation>
        <location evidence="1">Cell outer membrane</location>
    </subcellularLocation>
</comment>
<evidence type="ECO:0000256" key="4">
    <source>
        <dbReference type="PROSITE-ProRule" id="PRU00473"/>
    </source>
</evidence>
<dbReference type="Proteomes" id="UP001144805">
    <property type="component" value="Unassembled WGS sequence"/>
</dbReference>
<keyword evidence="9" id="KW-1185">Reference proteome</keyword>
<dbReference type="RefSeq" id="WP_266337126.1">
    <property type="nucleotide sequence ID" value="NZ_JAPKNK010000001.1"/>
</dbReference>
<sequence length="296" mass="33069">MRAARRPRRAEEEEESAFVSMTDLMVSFLFIIIILLAFFATQIAPKSRERFEIQASKLTELEKQVQALEAENQRLRRLVSAQDGNPIERYNFQSAELRGKMLDRIQKRIKAADTSIDVSISRNGDALEFKGDGLFGSGSDAPSVTGRRKMEIIAGILRDELRCFSLGERSTLTSACNPAVALIDALQVEGHTDSTGTDVLNMDLSSRRGTSIYAIMVTASPDLLGFRNLRNQPIVSVAGYGKGRPIRDNDSDLSRDANRRIDLRFIMFAPPEEQFVPQRIEDLPRLRQLLVAGPVP</sequence>
<dbReference type="Pfam" id="PF00691">
    <property type="entry name" value="OmpA"/>
    <property type="match status" value="1"/>
</dbReference>
<dbReference type="InterPro" id="IPR036737">
    <property type="entry name" value="OmpA-like_sf"/>
</dbReference>
<accession>A0A9X3DYW1</accession>
<reference evidence="8" key="1">
    <citation type="submission" date="2022-11" db="EMBL/GenBank/DDBJ databases">
        <title>Biodiversity and phylogenetic relationships of bacteria.</title>
        <authorList>
            <person name="Machado R.A.R."/>
            <person name="Bhat A."/>
            <person name="Loulou A."/>
            <person name="Kallel S."/>
        </authorList>
    </citation>
    <scope>NUCLEOTIDE SEQUENCE</scope>
    <source>
        <strain evidence="8">K-TC2</strain>
    </source>
</reference>
<evidence type="ECO:0000259" key="7">
    <source>
        <dbReference type="PROSITE" id="PS51123"/>
    </source>
</evidence>
<feature type="domain" description="OmpA-like" evidence="7">
    <location>
        <begin position="122"/>
        <end position="269"/>
    </location>
</feature>
<evidence type="ECO:0000256" key="1">
    <source>
        <dbReference type="ARBA" id="ARBA00004442"/>
    </source>
</evidence>
<dbReference type="CDD" id="cd07185">
    <property type="entry name" value="OmpA_C-like"/>
    <property type="match status" value="1"/>
</dbReference>
<keyword evidence="3" id="KW-0998">Cell outer membrane</keyword>
<keyword evidence="6" id="KW-0812">Transmembrane</keyword>
<dbReference type="EMBL" id="JAPKNK010000001">
    <property type="protein sequence ID" value="MCX5568169.1"/>
    <property type="molecule type" value="Genomic_DNA"/>
</dbReference>
<keyword evidence="5" id="KW-0175">Coiled coil</keyword>
<dbReference type="AlphaFoldDB" id="A0A9X3DYW1"/>
<comment type="caution">
    <text evidence="8">The sequence shown here is derived from an EMBL/GenBank/DDBJ whole genome shotgun (WGS) entry which is preliminary data.</text>
</comment>
<organism evidence="8 9">
    <name type="scientific">Kaistia nematophila</name>
    <dbReference type="NCBI Taxonomy" id="2994654"/>
    <lineage>
        <taxon>Bacteria</taxon>
        <taxon>Pseudomonadati</taxon>
        <taxon>Pseudomonadota</taxon>
        <taxon>Alphaproteobacteria</taxon>
        <taxon>Hyphomicrobiales</taxon>
        <taxon>Kaistiaceae</taxon>
        <taxon>Kaistia</taxon>
    </lineage>
</organism>